<dbReference type="InterPro" id="IPR011009">
    <property type="entry name" value="Kinase-like_dom_sf"/>
</dbReference>
<dbReference type="PANTHER" id="PTHR43895">
    <property type="entry name" value="CALCIUM/CALMODULIN-DEPENDENT PROTEIN KINASE KINASE-RELATED"/>
    <property type="match status" value="1"/>
</dbReference>
<dbReference type="InterPro" id="IPR017441">
    <property type="entry name" value="Protein_kinase_ATP_BS"/>
</dbReference>
<evidence type="ECO:0000256" key="2">
    <source>
        <dbReference type="ARBA" id="ARBA00022679"/>
    </source>
</evidence>
<feature type="compositionally biased region" description="Polar residues" evidence="7">
    <location>
        <begin position="1134"/>
        <end position="1148"/>
    </location>
</feature>
<feature type="region of interest" description="Disordered" evidence="7">
    <location>
        <begin position="415"/>
        <end position="496"/>
    </location>
</feature>
<evidence type="ECO:0000256" key="5">
    <source>
        <dbReference type="ARBA" id="ARBA00022840"/>
    </source>
</evidence>
<dbReference type="GO" id="GO:0005524">
    <property type="term" value="F:ATP binding"/>
    <property type="evidence" value="ECO:0007669"/>
    <property type="project" value="UniProtKB-UniRule"/>
</dbReference>
<evidence type="ECO:0000256" key="4">
    <source>
        <dbReference type="ARBA" id="ARBA00022777"/>
    </source>
</evidence>
<sequence>MQVEQPQLAIPPSPTQPNSEARASLSNVSAPVSSQSDQNQSHFQPTSFTPITRGILKQRRLPNAVSSFSSSASSSASSASLVNATPSSQPLHDPHDAYASTINLSHPIPVPLPLLPPLASNPVSMNSPSISSNSTPPSIMRSTSGMGPRSFSVSSQYKGVNNKLIKAQDKQGTKLINQYTVIREIGRGVHGKVKVAEDTEEGGLWAIKIVDKHAKKRFQSRFAFSQSLQNQRLNSATSQSSNNASAPSISSKSATLSSTLDAMNNVQLEKIKREIAILKKIDHANVVGLREVIDDPEAAKIYLVLEYMAGGEVEWRDLSYDPPRPVMRVSDARRILRDVLRGLEYLHHNGIIHRDIKPANLLWDSQKENVKISDFGVSVFIDVTSQDTAAVQMELAKTAGSPAFFAPELCAVVDDDDDDDDEKTRDLHSRVQNGAAAVAAENRLQGDQDDDTENQTSTSFNTISSSLHSGRMSTPSAFQGYGGPRMPSSGSSSNSFARVMTNGPSAAWRETGNGKSPFAEGVKATGPVISQANRISSDRTAAVSSGEFSDAIGTNPQQYNWGGALIQGSVNSFENNGVRNGGHQVGKGSGVESAKSENLSSGTTRAEGYSVFDPSPDPGSPRTRQIQSLITSGLSSLETSPVLVPKVGSTTSMAATAMNAPAISINDLDFNFPPTSAIQSEQSAATSGEESSLQHRFSLTSSRVSDGDNGNLSSVSVLTLRKSDSSTAQTVINSGLQHDSSLASQTGGFTTAGYFIHGTDGYVNGDKAEGVTAFEKNQDQSSNGLDRGRETLAEHEKANMARNEKGSVQAAKPIARHKSPMSGMERYRLKHRSTTRVHRASSEVMRPDGAGIAFSARAAIEIGAAIDVWALGVTLFCLVFGRVPFVAETEFELFHVICKAPLVFPSDPSIDDQLKDLLVKMLDKNPETRIRIPEIKAHGWVTQDLESAQQAKWNLDPASTFGRPLTVTDEEVSLAVRPVLMARLKDGLRKLSISFASSLGLKQRSKSLSSMFGKGQGDGVSSSGSPTPSGESTATAQFFMSQRPPSVLQDRKASYSSHSSFTASKADGDYSIYGKSEPMSPRSSSSSWFGEEVPTHSPVPRSSQSISGSYSRLFTHRNSVASPVMSHSGGDLQPSPSVTPTPITGSHMQKSDQNRKADMMSLNDGFRATVVNSPTLTQKEAFEFKGSASTSSLASLLATASLAKQIDPIPSAKTRTLSYSSVIAPSLVRSDPKLAEAPSDDFLSRDLQAAIVAGDSKALEKQRKWRERVMKAKFERSAAVSSSGSDSSESDADDGKLSFVTSTHLAQNEVGPLSNGVPPRASFLLGAAESGSEDADDFATQEKERVKQWKF</sequence>
<dbReference type="SMART" id="SM00220">
    <property type="entry name" value="S_TKc"/>
    <property type="match status" value="1"/>
</dbReference>
<keyword evidence="10" id="KW-1185">Reference proteome</keyword>
<feature type="region of interest" description="Disordered" evidence="7">
    <location>
        <begin position="1009"/>
        <end position="1033"/>
    </location>
</feature>
<protein>
    <recommendedName>
        <fullName evidence="8">Protein kinase domain-containing protein</fullName>
    </recommendedName>
</protein>
<feature type="compositionally biased region" description="Low complexity" evidence="7">
    <location>
        <begin position="67"/>
        <end position="80"/>
    </location>
</feature>
<feature type="compositionally biased region" description="Low complexity" evidence="7">
    <location>
        <begin position="1021"/>
        <end position="1033"/>
    </location>
</feature>
<proteinExistence type="predicted"/>
<keyword evidence="1" id="KW-0723">Serine/threonine-protein kinase</keyword>
<dbReference type="PANTHER" id="PTHR43895:SF152">
    <property type="entry name" value="SERINE_THREONINE-PROTEIN KINASE TOS3"/>
    <property type="match status" value="1"/>
</dbReference>
<dbReference type="SUPFAM" id="SSF56112">
    <property type="entry name" value="Protein kinase-like (PK-like)"/>
    <property type="match status" value="2"/>
</dbReference>
<evidence type="ECO:0000313" key="10">
    <source>
        <dbReference type="Proteomes" id="UP000320333"/>
    </source>
</evidence>
<feature type="region of interest" description="Disordered" evidence="7">
    <location>
        <begin position="1"/>
        <end position="53"/>
    </location>
</feature>
<evidence type="ECO:0000313" key="9">
    <source>
        <dbReference type="EMBL" id="TPX76841.1"/>
    </source>
</evidence>
<feature type="compositionally biased region" description="Basic and acidic residues" evidence="7">
    <location>
        <begin position="1340"/>
        <end position="1351"/>
    </location>
</feature>
<dbReference type="OrthoDB" id="68483at2759"/>
<feature type="region of interest" description="Disordered" evidence="7">
    <location>
        <begin position="1073"/>
        <end position="1105"/>
    </location>
</feature>
<dbReference type="Gene3D" id="3.30.200.20">
    <property type="entry name" value="Phosphorylase Kinase, domain 1"/>
    <property type="match status" value="1"/>
</dbReference>
<evidence type="ECO:0000256" key="3">
    <source>
        <dbReference type="ARBA" id="ARBA00022741"/>
    </source>
</evidence>
<feature type="compositionally biased region" description="Polar residues" evidence="7">
    <location>
        <begin position="140"/>
        <end position="151"/>
    </location>
</feature>
<feature type="region of interest" description="Disordered" evidence="7">
    <location>
        <begin position="579"/>
        <end position="624"/>
    </location>
</feature>
<feature type="region of interest" description="Disordered" evidence="7">
    <location>
        <begin position="67"/>
        <end position="98"/>
    </location>
</feature>
<dbReference type="Proteomes" id="UP000320333">
    <property type="component" value="Unassembled WGS sequence"/>
</dbReference>
<dbReference type="PROSITE" id="PS00107">
    <property type="entry name" value="PROTEIN_KINASE_ATP"/>
    <property type="match status" value="1"/>
</dbReference>
<organism evidence="9 10">
    <name type="scientific">Chytriomyces confervae</name>
    <dbReference type="NCBI Taxonomy" id="246404"/>
    <lineage>
        <taxon>Eukaryota</taxon>
        <taxon>Fungi</taxon>
        <taxon>Fungi incertae sedis</taxon>
        <taxon>Chytridiomycota</taxon>
        <taxon>Chytridiomycota incertae sedis</taxon>
        <taxon>Chytridiomycetes</taxon>
        <taxon>Chytridiales</taxon>
        <taxon>Chytriomycetaceae</taxon>
        <taxon>Chytriomyces</taxon>
    </lineage>
</organism>
<dbReference type="Gene3D" id="1.10.510.10">
    <property type="entry name" value="Transferase(Phosphotransferase) domain 1"/>
    <property type="match status" value="2"/>
</dbReference>
<gene>
    <name evidence="9" type="ORF">CcCBS67573_g01915</name>
</gene>
<feature type="compositionally biased region" description="Low complexity" evidence="7">
    <location>
        <begin position="1277"/>
        <end position="1287"/>
    </location>
</feature>
<evidence type="ECO:0000259" key="8">
    <source>
        <dbReference type="PROSITE" id="PS50011"/>
    </source>
</evidence>
<feature type="compositionally biased region" description="Low complexity" evidence="7">
    <location>
        <begin position="1076"/>
        <end position="1087"/>
    </location>
</feature>
<comment type="caution">
    <text evidence="9">The sequence shown here is derived from an EMBL/GenBank/DDBJ whole genome shotgun (WGS) entry which is preliminary data.</text>
</comment>
<dbReference type="EMBL" id="QEAP01000035">
    <property type="protein sequence ID" value="TPX76841.1"/>
    <property type="molecule type" value="Genomic_DNA"/>
</dbReference>
<name>A0A507FK87_9FUNG</name>
<accession>A0A507FK87</accession>
<dbReference type="PROSITE" id="PS50011">
    <property type="entry name" value="PROTEIN_KINASE_DOM"/>
    <property type="match status" value="1"/>
</dbReference>
<feature type="compositionally biased region" description="Polar residues" evidence="7">
    <location>
        <begin position="454"/>
        <end position="477"/>
    </location>
</feature>
<dbReference type="GO" id="GO:0007165">
    <property type="term" value="P:signal transduction"/>
    <property type="evidence" value="ECO:0007669"/>
    <property type="project" value="TreeGrafter"/>
</dbReference>
<dbReference type="InterPro" id="IPR000719">
    <property type="entry name" value="Prot_kinase_dom"/>
</dbReference>
<keyword evidence="2" id="KW-0808">Transferase</keyword>
<feature type="region of interest" description="Disordered" evidence="7">
    <location>
        <begin position="674"/>
        <end position="710"/>
    </location>
</feature>
<feature type="region of interest" description="Disordered" evidence="7">
    <location>
        <begin position="1276"/>
        <end position="1351"/>
    </location>
</feature>
<dbReference type="GO" id="GO:0004674">
    <property type="term" value="F:protein serine/threonine kinase activity"/>
    <property type="evidence" value="ECO:0007669"/>
    <property type="project" value="UniProtKB-KW"/>
</dbReference>
<feature type="compositionally biased region" description="Polar residues" evidence="7">
    <location>
        <begin position="16"/>
        <end position="50"/>
    </location>
</feature>
<feature type="region of interest" description="Disordered" evidence="7">
    <location>
        <begin position="126"/>
        <end position="151"/>
    </location>
</feature>
<dbReference type="STRING" id="246404.A0A507FK87"/>
<reference evidence="9 10" key="1">
    <citation type="journal article" date="2019" name="Sci. Rep.">
        <title>Comparative genomics of chytrid fungi reveal insights into the obligate biotrophic and pathogenic lifestyle of Synchytrium endobioticum.</title>
        <authorList>
            <person name="van de Vossenberg B.T.L.H."/>
            <person name="Warris S."/>
            <person name="Nguyen H.D.T."/>
            <person name="van Gent-Pelzer M.P.E."/>
            <person name="Joly D.L."/>
            <person name="van de Geest H.C."/>
            <person name="Bonants P.J.M."/>
            <person name="Smith D.S."/>
            <person name="Levesque C.A."/>
            <person name="van der Lee T.A.J."/>
        </authorList>
    </citation>
    <scope>NUCLEOTIDE SEQUENCE [LARGE SCALE GENOMIC DNA]</scope>
    <source>
        <strain evidence="9 10">CBS 675.73</strain>
    </source>
</reference>
<keyword evidence="5 6" id="KW-0067">ATP-binding</keyword>
<feature type="compositionally biased region" description="Gly residues" evidence="7">
    <location>
        <begin position="579"/>
        <end position="589"/>
    </location>
</feature>
<feature type="region of interest" description="Disordered" evidence="7">
    <location>
        <begin position="1121"/>
        <end position="1153"/>
    </location>
</feature>
<feature type="compositionally biased region" description="Low complexity" evidence="7">
    <location>
        <begin position="126"/>
        <end position="138"/>
    </location>
</feature>
<feature type="binding site" evidence="6">
    <location>
        <position position="208"/>
    </location>
    <ligand>
        <name>ATP</name>
        <dbReference type="ChEBI" id="CHEBI:30616"/>
    </ligand>
</feature>
<evidence type="ECO:0000256" key="7">
    <source>
        <dbReference type="SAM" id="MobiDB-lite"/>
    </source>
</evidence>
<evidence type="ECO:0000256" key="1">
    <source>
        <dbReference type="ARBA" id="ARBA00022527"/>
    </source>
</evidence>
<keyword evidence="4" id="KW-0418">Kinase</keyword>
<dbReference type="Pfam" id="PF00069">
    <property type="entry name" value="Pkinase"/>
    <property type="match status" value="2"/>
</dbReference>
<keyword evidence="3 6" id="KW-0547">Nucleotide-binding</keyword>
<feature type="compositionally biased region" description="Polar residues" evidence="7">
    <location>
        <begin position="81"/>
        <end position="90"/>
    </location>
</feature>
<evidence type="ECO:0000256" key="6">
    <source>
        <dbReference type="PROSITE-ProRule" id="PRU10141"/>
    </source>
</evidence>
<feature type="domain" description="Protein kinase" evidence="8">
    <location>
        <begin position="179"/>
        <end position="941"/>
    </location>
</feature>